<dbReference type="GO" id="GO:0005737">
    <property type="term" value="C:cytoplasm"/>
    <property type="evidence" value="ECO:0007669"/>
    <property type="project" value="UniProtKB-SubCell"/>
</dbReference>
<dbReference type="AlphaFoldDB" id="A0A7M7HDX4"/>
<keyword evidence="14" id="KW-1185">Reference proteome</keyword>
<dbReference type="Gene3D" id="3.90.79.10">
    <property type="entry name" value="Nucleoside Triphosphate Pyrophosphohydrolase"/>
    <property type="match status" value="1"/>
</dbReference>
<dbReference type="InterPro" id="IPR000086">
    <property type="entry name" value="NUDIX_hydrolase_dom"/>
</dbReference>
<dbReference type="CDD" id="cd18887">
    <property type="entry name" value="NUDIX_UGPPase_Nudt14"/>
    <property type="match status" value="1"/>
</dbReference>
<dbReference type="OMA" id="CLLYHKQ"/>
<dbReference type="GO" id="GO:0008768">
    <property type="term" value="F:UDP-sugar diphosphatase activity"/>
    <property type="evidence" value="ECO:0007669"/>
    <property type="project" value="UniProtKB-EC"/>
</dbReference>
<dbReference type="CTD" id="256281"/>
<evidence type="ECO:0000259" key="12">
    <source>
        <dbReference type="PROSITE" id="PS51462"/>
    </source>
</evidence>
<dbReference type="Proteomes" id="UP000007110">
    <property type="component" value="Unassembled WGS sequence"/>
</dbReference>
<comment type="subcellular location">
    <subcellularLocation>
        <location evidence="2">Cytoplasm</location>
    </subcellularLocation>
</comment>
<feature type="domain" description="Nudix hydrolase" evidence="12">
    <location>
        <begin position="39"/>
        <end position="197"/>
    </location>
</feature>
<dbReference type="InterPro" id="IPR015797">
    <property type="entry name" value="NUDIX_hydrolase-like_dom_sf"/>
</dbReference>
<evidence type="ECO:0000313" key="13">
    <source>
        <dbReference type="EnsemblMetazoa" id="XP_011666372"/>
    </source>
</evidence>
<dbReference type="PANTHER" id="PTHR11839:SF15">
    <property type="entry name" value="URIDINE DIPHOSPHATE GLUCOSE PYROPHOSPHATASE NUDT14"/>
    <property type="match status" value="1"/>
</dbReference>
<protein>
    <recommendedName>
        <fullName evidence="10">Uridine diphosphate glucose pyrophosphatase NUDT14</fullName>
        <ecNumber evidence="9">3.6.1.45</ecNumber>
    </recommendedName>
    <alternativeName>
        <fullName evidence="11">Nucleoside diphosphate-linked moiety X motif 14</fullName>
    </alternativeName>
</protein>
<dbReference type="PROSITE" id="PS51462">
    <property type="entry name" value="NUDIX"/>
    <property type="match status" value="1"/>
</dbReference>
<evidence type="ECO:0000256" key="6">
    <source>
        <dbReference type="ARBA" id="ARBA00022842"/>
    </source>
</evidence>
<evidence type="ECO:0000256" key="7">
    <source>
        <dbReference type="ARBA" id="ARBA00051086"/>
    </source>
</evidence>
<dbReference type="GeneID" id="754660"/>
<keyword evidence="6" id="KW-0460">Magnesium</keyword>
<comment type="catalytic activity">
    <reaction evidence="7">
        <text>UDP-sugar + H2O = UMP + alpha-D-aldose 1-phosphate.</text>
        <dbReference type="EC" id="3.6.1.45"/>
    </reaction>
</comment>
<sequence>MADQISDVSVSLCSSSKYVTPFRLNYKQDGVEKTWDYIKGHDSIAILLYNKDRDVFPVVKQFRPAVYAAKIKAFTDGQKVDTDKHKGEEGMTLELCAGLMDKDKDVTEMAQAEVLEETGYKVPLENLKKITSFRCGVGTEGSQQHLFYAEVTDEMRVSCGGGLVEEGEMIEVIELSNQEALKCIMDETITKPVGMMFAFTWFFFMKDKEETLVARK</sequence>
<comment type="cofactor">
    <cofactor evidence="1">
        <name>Mg(2+)</name>
        <dbReference type="ChEBI" id="CHEBI:18420"/>
    </cofactor>
</comment>
<dbReference type="FunFam" id="3.90.79.10:FF:000035">
    <property type="entry name" value="Uridine diphosphate glucose pyrophosphatase"/>
    <property type="match status" value="1"/>
</dbReference>
<organism evidence="13 14">
    <name type="scientific">Strongylocentrotus purpuratus</name>
    <name type="common">Purple sea urchin</name>
    <dbReference type="NCBI Taxonomy" id="7668"/>
    <lineage>
        <taxon>Eukaryota</taxon>
        <taxon>Metazoa</taxon>
        <taxon>Echinodermata</taxon>
        <taxon>Eleutherozoa</taxon>
        <taxon>Echinozoa</taxon>
        <taxon>Echinoidea</taxon>
        <taxon>Euechinoidea</taxon>
        <taxon>Echinacea</taxon>
        <taxon>Camarodonta</taxon>
        <taxon>Echinidea</taxon>
        <taxon>Strongylocentrotidae</taxon>
        <taxon>Strongylocentrotus</taxon>
    </lineage>
</organism>
<keyword evidence="4" id="KW-0963">Cytoplasm</keyword>
<reference evidence="13" key="2">
    <citation type="submission" date="2021-01" db="UniProtKB">
        <authorList>
            <consortium name="EnsemblMetazoa"/>
        </authorList>
    </citation>
    <scope>IDENTIFICATION</scope>
</reference>
<dbReference type="PANTHER" id="PTHR11839">
    <property type="entry name" value="UDP/ADP-SUGAR PYROPHOSPHATASE"/>
    <property type="match status" value="1"/>
</dbReference>
<comment type="function">
    <text evidence="8">Hydrolyzes UDP-glucose to glucose 1-phosphate and UMP and ADP-ribose to ribose 5-phosphate and AMP. The physiological substrate is probably UDP-glucose. Poor activity on other substrates such as ADP-glucose, CDP-glucose, GDP-glucose and GDP-mannose.</text>
</comment>
<evidence type="ECO:0000256" key="11">
    <source>
        <dbReference type="ARBA" id="ARBA00080475"/>
    </source>
</evidence>
<reference evidence="14" key="1">
    <citation type="submission" date="2015-02" db="EMBL/GenBank/DDBJ databases">
        <title>Genome sequencing for Strongylocentrotus purpuratus.</title>
        <authorList>
            <person name="Murali S."/>
            <person name="Liu Y."/>
            <person name="Vee V."/>
            <person name="English A."/>
            <person name="Wang M."/>
            <person name="Skinner E."/>
            <person name="Han Y."/>
            <person name="Muzny D.M."/>
            <person name="Worley K.C."/>
            <person name="Gibbs R.A."/>
        </authorList>
    </citation>
    <scope>NUCLEOTIDE SEQUENCE</scope>
</reference>
<evidence type="ECO:0000256" key="1">
    <source>
        <dbReference type="ARBA" id="ARBA00001946"/>
    </source>
</evidence>
<dbReference type="SUPFAM" id="SSF55811">
    <property type="entry name" value="Nudix"/>
    <property type="match status" value="1"/>
</dbReference>
<accession>A0A7M7HDX4</accession>
<dbReference type="RefSeq" id="XP_011666372.1">
    <property type="nucleotide sequence ID" value="XM_011668070.2"/>
</dbReference>
<evidence type="ECO:0000256" key="3">
    <source>
        <dbReference type="ARBA" id="ARBA00011738"/>
    </source>
</evidence>
<dbReference type="InterPro" id="IPR004385">
    <property type="entry name" value="NDP_pyrophosphatase"/>
</dbReference>
<name>A0A7M7HDX4_STRPU</name>
<evidence type="ECO:0000256" key="8">
    <source>
        <dbReference type="ARBA" id="ARBA00054674"/>
    </source>
</evidence>
<dbReference type="NCBIfam" id="TIGR00052">
    <property type="entry name" value="nudix-type nucleoside diphosphatase, YffH/AdpP family"/>
    <property type="match status" value="1"/>
</dbReference>
<dbReference type="OrthoDB" id="10249920at2759"/>
<dbReference type="EC" id="3.6.1.45" evidence="9"/>
<keyword evidence="5" id="KW-0378">Hydrolase</keyword>
<evidence type="ECO:0000256" key="2">
    <source>
        <dbReference type="ARBA" id="ARBA00004496"/>
    </source>
</evidence>
<dbReference type="EnsemblMetazoa" id="XM_011668070">
    <property type="protein sequence ID" value="XP_011666372"/>
    <property type="gene ID" value="LOC754660"/>
</dbReference>
<evidence type="ECO:0000256" key="4">
    <source>
        <dbReference type="ARBA" id="ARBA00022490"/>
    </source>
</evidence>
<proteinExistence type="predicted"/>
<evidence type="ECO:0000256" key="10">
    <source>
        <dbReference type="ARBA" id="ARBA00071467"/>
    </source>
</evidence>
<dbReference type="GO" id="GO:0046872">
    <property type="term" value="F:metal ion binding"/>
    <property type="evidence" value="ECO:0007669"/>
    <property type="project" value="InterPro"/>
</dbReference>
<evidence type="ECO:0000256" key="5">
    <source>
        <dbReference type="ARBA" id="ARBA00022801"/>
    </source>
</evidence>
<evidence type="ECO:0000313" key="14">
    <source>
        <dbReference type="Proteomes" id="UP000007110"/>
    </source>
</evidence>
<comment type="subunit">
    <text evidence="3">Homodimer.</text>
</comment>
<evidence type="ECO:0000256" key="9">
    <source>
        <dbReference type="ARBA" id="ARBA00066480"/>
    </source>
</evidence>